<dbReference type="InterPro" id="IPR018531">
    <property type="entry name" value="DUF1993"/>
</dbReference>
<proteinExistence type="predicted"/>
<accession>A0A2W5CTG6</accession>
<organism evidence="1 2">
    <name type="scientific">Pseudomonas kuykendallii</name>
    <dbReference type="NCBI Taxonomy" id="1007099"/>
    <lineage>
        <taxon>Bacteria</taxon>
        <taxon>Pseudomonadati</taxon>
        <taxon>Pseudomonadota</taxon>
        <taxon>Gammaproteobacteria</taxon>
        <taxon>Pseudomonadales</taxon>
        <taxon>Pseudomonadaceae</taxon>
        <taxon>Pseudomonas</taxon>
    </lineage>
</organism>
<evidence type="ECO:0000313" key="2">
    <source>
        <dbReference type="Proteomes" id="UP000249198"/>
    </source>
</evidence>
<dbReference type="SUPFAM" id="SSF109854">
    <property type="entry name" value="DinB/YfiT-like putative metalloenzymes"/>
    <property type="match status" value="1"/>
</dbReference>
<dbReference type="Pfam" id="PF09351">
    <property type="entry name" value="DUF1993"/>
    <property type="match status" value="1"/>
</dbReference>
<reference evidence="1 2" key="1">
    <citation type="submission" date="2017-08" db="EMBL/GenBank/DDBJ databases">
        <title>Infants hospitalized years apart are colonized by the same room-sourced microbial strains.</title>
        <authorList>
            <person name="Brooks B."/>
            <person name="Olm M.R."/>
            <person name="Firek B.A."/>
            <person name="Baker R."/>
            <person name="Thomas B.C."/>
            <person name="Morowitz M.J."/>
            <person name="Banfield J.F."/>
        </authorList>
    </citation>
    <scope>NUCLEOTIDE SEQUENCE [LARGE SCALE GENOMIC DNA]</scope>
    <source>
        <strain evidence="1">S2_009_000_R2_77</strain>
    </source>
</reference>
<name>A0A2W5CTG6_9PSED</name>
<dbReference type="PANTHER" id="PTHR36922">
    <property type="entry name" value="BLL2446 PROTEIN"/>
    <property type="match status" value="1"/>
</dbReference>
<comment type="caution">
    <text evidence="1">The sequence shown here is derived from an EMBL/GenBank/DDBJ whole genome shotgun (WGS) entry which is preliminary data.</text>
</comment>
<dbReference type="EMBL" id="QFOH01000018">
    <property type="protein sequence ID" value="PZP22551.1"/>
    <property type="molecule type" value="Genomic_DNA"/>
</dbReference>
<dbReference type="AlphaFoldDB" id="A0A2W5CTG6"/>
<dbReference type="Proteomes" id="UP000249198">
    <property type="component" value="Unassembled WGS sequence"/>
</dbReference>
<sequence>MSLSMYQASVPVFVRMFGNLSAILDKAAAFAEAKKIDPSVLVNARLAVDMLPLSKQVQIASDAAKGAGARLTGSDVPSFADTETTFPELQARIAKTVDFLKGLDAAQFDGSESKEIVLALAKGEVTFKGDAYLLNFVLPNFYFHMTTAYAILRHNGLDLGKMDYLGAL</sequence>
<dbReference type="RefSeq" id="WP_273233329.1">
    <property type="nucleotide sequence ID" value="NZ_QFOH01000018.1"/>
</dbReference>
<evidence type="ECO:0000313" key="1">
    <source>
        <dbReference type="EMBL" id="PZP22551.1"/>
    </source>
</evidence>
<dbReference type="InterPro" id="IPR034660">
    <property type="entry name" value="DinB/YfiT-like"/>
</dbReference>
<dbReference type="Gene3D" id="1.20.120.450">
    <property type="entry name" value="dinb family like domain"/>
    <property type="match status" value="1"/>
</dbReference>
<gene>
    <name evidence="1" type="ORF">DI599_14960</name>
</gene>
<protein>
    <submittedName>
        <fullName evidence="1">DUF1993 domain-containing protein</fullName>
    </submittedName>
</protein>
<dbReference type="PANTHER" id="PTHR36922:SF1">
    <property type="entry name" value="DUF1993 DOMAIN-CONTAINING PROTEIN"/>
    <property type="match status" value="1"/>
</dbReference>